<gene>
    <name evidence="2" type="ORF">MYCTH_2310892</name>
</gene>
<feature type="compositionally biased region" description="Polar residues" evidence="1">
    <location>
        <begin position="410"/>
        <end position="432"/>
    </location>
</feature>
<feature type="compositionally biased region" description="Basic and acidic residues" evidence="1">
    <location>
        <begin position="452"/>
        <end position="463"/>
    </location>
</feature>
<dbReference type="Proteomes" id="UP000007322">
    <property type="component" value="Chromosome 6"/>
</dbReference>
<dbReference type="KEGG" id="mtm:MYCTH_2310892"/>
<feature type="compositionally biased region" description="Polar residues" evidence="1">
    <location>
        <begin position="22"/>
        <end position="35"/>
    </location>
</feature>
<feature type="compositionally biased region" description="Polar residues" evidence="1">
    <location>
        <begin position="79"/>
        <end position="91"/>
    </location>
</feature>
<dbReference type="OMA" id="RAHPEHM"/>
<feature type="compositionally biased region" description="Basic and acidic residues" evidence="1">
    <location>
        <begin position="810"/>
        <end position="828"/>
    </location>
</feature>
<dbReference type="RefSeq" id="XP_003666314.1">
    <property type="nucleotide sequence ID" value="XM_003666266.1"/>
</dbReference>
<feature type="compositionally biased region" description="Low complexity" evidence="1">
    <location>
        <begin position="10"/>
        <end position="21"/>
    </location>
</feature>
<evidence type="ECO:0000313" key="2">
    <source>
        <dbReference type="EMBL" id="AEO61069.1"/>
    </source>
</evidence>
<dbReference type="OrthoDB" id="5151921at2759"/>
<feature type="compositionally biased region" description="Basic and acidic residues" evidence="1">
    <location>
        <begin position="176"/>
        <end position="196"/>
    </location>
</feature>
<name>G2QM89_THET4</name>
<feature type="compositionally biased region" description="Low complexity" evidence="1">
    <location>
        <begin position="591"/>
        <end position="611"/>
    </location>
</feature>
<dbReference type="STRING" id="573729.G2QM89"/>
<dbReference type="GeneID" id="11514607"/>
<feature type="compositionally biased region" description="Polar residues" evidence="1">
    <location>
        <begin position="746"/>
        <end position="766"/>
    </location>
</feature>
<dbReference type="VEuPathDB" id="FungiDB:MYCTH_2310892"/>
<feature type="compositionally biased region" description="Low complexity" evidence="1">
    <location>
        <begin position="329"/>
        <end position="342"/>
    </location>
</feature>
<feature type="compositionally biased region" description="Low complexity" evidence="1">
    <location>
        <begin position="829"/>
        <end position="841"/>
    </location>
</feature>
<proteinExistence type="predicted"/>
<evidence type="ECO:0000313" key="3">
    <source>
        <dbReference type="Proteomes" id="UP000007322"/>
    </source>
</evidence>
<dbReference type="InParanoid" id="G2QM89"/>
<evidence type="ECO:0000256" key="1">
    <source>
        <dbReference type="SAM" id="MobiDB-lite"/>
    </source>
</evidence>
<dbReference type="eggNOG" id="ENOG502SHV0">
    <property type="taxonomic scope" value="Eukaryota"/>
</dbReference>
<feature type="compositionally biased region" description="Low complexity" evidence="1">
    <location>
        <begin position="465"/>
        <end position="478"/>
    </location>
</feature>
<feature type="compositionally biased region" description="Low complexity" evidence="1">
    <location>
        <begin position="281"/>
        <end position="291"/>
    </location>
</feature>
<dbReference type="AlphaFoldDB" id="G2QM89"/>
<sequence length="995" mass="103715">MDGTYGNIFPASRAMSPAAPAQTSTSNLYKVNVNRQKTKKWANFKPQNYDGDDWGDDYDDPVQEADFPMPPKPLGPRSPATTAPVQPSVSSALPRGSAEPFGSSPQQHGSGLGRPRFPSDKSTIGANDVAGGYGAALESGAGSKPWMGSRSVSPSSPGQLSSRDKPLPLIHPQQMQEEKEGERQSLETRDNTKNDEGEPPGVSSPTAEKQSGYRSDGMLASSGKDRLNPESSRAEHEKSQESVLPDSPQNIRRFSTSPQLPDLSRMSGFGEDLFSSAFFPSSGLRSSLSDSMPLPTSGNCIPESDEATATAAGASNQSITAPARERVVSSTETTTAAGAEAAPSPPSDRDQDQGRPAGLPSPRGAAESVHDVPEQQAPAADAARQPAASAEEQPTTLTARPHLPGGWVSETPSTPAGVVSPSTTGYSTNTLEKATEDSSRPDAVPLGVPRSQPRELEQDEKGDGSVPSRQTSPQTSSQPPAPAPVLNTEKLSMGSAQASPVATGHCDASPASETEDPKLFGNSTSAEAKTKHTEIAPTAPLNARRGTPDINANPAPVLSPPSPAEPVLDSATQSPVKDSDILSEEILRSLSPAQPASSPQTSTAAYQAAAAEPVRESSYLGDVYGDYWSATEEKAEPGLLQVGKTIDAGKAAQEAAPLPTKTPEDGGAAEPADAVGLGGLSSQAHAAPAKASDVVEPKSAFGVVGLQRRFSWEAPVQESPTASASSAAAELPVEQKSLGFGVDTTRALTTENISLETGESQPSQAQEEAGKSAEDLRAEFAPEFNPAATLGANLGLDRPSQSPSPASDSTSKHGEQKRLSLAEEKILLEEASSPSSRSPPLEQHPAFANSQQAPRAELPEAASPKSILGFRNIMELPSAAERIKHYNESRWHFSAVDTGLDEWLQAMILKHPEHANDVSSNAGAAAVVQQSSQGGRGPTLHMSNLQHSLSGLGHSGNQVGTKSKELLMAAGKASKGLFSKGRNKLRGTGDKVFSS</sequence>
<feature type="region of interest" description="Disordered" evidence="1">
    <location>
        <begin position="714"/>
        <end position="862"/>
    </location>
</feature>
<feature type="compositionally biased region" description="Acidic residues" evidence="1">
    <location>
        <begin position="50"/>
        <end position="63"/>
    </location>
</feature>
<feature type="compositionally biased region" description="Low complexity" evidence="1">
    <location>
        <begin position="799"/>
        <end position="809"/>
    </location>
</feature>
<feature type="compositionally biased region" description="Polar residues" evidence="1">
    <location>
        <begin position="247"/>
        <end position="259"/>
    </location>
</feature>
<feature type="compositionally biased region" description="Basic and acidic residues" evidence="1">
    <location>
        <begin position="768"/>
        <end position="780"/>
    </location>
</feature>
<feature type="region of interest" description="Disordered" evidence="1">
    <location>
        <begin position="650"/>
        <end position="694"/>
    </location>
</feature>
<dbReference type="EMBL" id="CP003007">
    <property type="protein sequence ID" value="AEO61069.1"/>
    <property type="molecule type" value="Genomic_DNA"/>
</dbReference>
<feature type="compositionally biased region" description="Basic and acidic residues" evidence="1">
    <location>
        <begin position="223"/>
        <end position="240"/>
    </location>
</feature>
<feature type="compositionally biased region" description="Polar residues" evidence="1">
    <location>
        <begin position="203"/>
        <end position="213"/>
    </location>
</feature>
<protein>
    <submittedName>
        <fullName evidence="2">Uncharacterized protein</fullName>
    </submittedName>
</protein>
<dbReference type="HOGENOM" id="CLU_322625_0_0_1"/>
<feature type="compositionally biased region" description="Low complexity" evidence="1">
    <location>
        <begin position="374"/>
        <end position="394"/>
    </location>
</feature>
<reference evidence="2 3" key="1">
    <citation type="journal article" date="2011" name="Nat. Biotechnol.">
        <title>Comparative genomic analysis of the thermophilic biomass-degrading fungi Myceliophthora thermophila and Thielavia terrestris.</title>
        <authorList>
            <person name="Berka R.M."/>
            <person name="Grigoriev I.V."/>
            <person name="Otillar R."/>
            <person name="Salamov A."/>
            <person name="Grimwood J."/>
            <person name="Reid I."/>
            <person name="Ishmael N."/>
            <person name="John T."/>
            <person name="Darmond C."/>
            <person name="Moisan M.-C."/>
            <person name="Henrissat B."/>
            <person name="Coutinho P.M."/>
            <person name="Lombard V."/>
            <person name="Natvig D.O."/>
            <person name="Lindquist E."/>
            <person name="Schmutz J."/>
            <person name="Lucas S."/>
            <person name="Harris P."/>
            <person name="Powlowski J."/>
            <person name="Bellemare A."/>
            <person name="Taylor D."/>
            <person name="Butler G."/>
            <person name="de Vries R.P."/>
            <person name="Allijn I.E."/>
            <person name="van den Brink J."/>
            <person name="Ushinsky S."/>
            <person name="Storms R."/>
            <person name="Powell A.J."/>
            <person name="Paulsen I.T."/>
            <person name="Elbourne L.D.H."/>
            <person name="Baker S.E."/>
            <person name="Magnuson J."/>
            <person name="LaBoissiere S."/>
            <person name="Clutterbuck A.J."/>
            <person name="Martinez D."/>
            <person name="Wogulis M."/>
            <person name="de Leon A.L."/>
            <person name="Rey M.W."/>
            <person name="Tsang A."/>
        </authorList>
    </citation>
    <scope>NUCLEOTIDE SEQUENCE [LARGE SCALE GENOMIC DNA]</scope>
    <source>
        <strain evidence="3">ATCC 42464 / BCRC 31852 / DSM 1799</strain>
    </source>
</reference>
<keyword evidence="3" id="KW-1185">Reference proteome</keyword>
<feature type="compositionally biased region" description="Low complexity" evidence="1">
    <location>
        <begin position="148"/>
        <end position="161"/>
    </location>
</feature>
<accession>G2QM89</accession>
<feature type="region of interest" description="Disordered" evidence="1">
    <location>
        <begin position="1"/>
        <end position="612"/>
    </location>
</feature>
<organism evidence="2 3">
    <name type="scientific">Thermothelomyces thermophilus (strain ATCC 42464 / BCRC 31852 / DSM 1799)</name>
    <name type="common">Sporotrichum thermophile</name>
    <dbReference type="NCBI Taxonomy" id="573729"/>
    <lineage>
        <taxon>Eukaryota</taxon>
        <taxon>Fungi</taxon>
        <taxon>Dikarya</taxon>
        <taxon>Ascomycota</taxon>
        <taxon>Pezizomycotina</taxon>
        <taxon>Sordariomycetes</taxon>
        <taxon>Sordariomycetidae</taxon>
        <taxon>Sordariales</taxon>
        <taxon>Chaetomiaceae</taxon>
        <taxon>Thermothelomyces</taxon>
    </lineage>
</organism>